<dbReference type="Proteomes" id="UP000550401">
    <property type="component" value="Unassembled WGS sequence"/>
</dbReference>
<evidence type="ECO:0000256" key="14">
    <source>
        <dbReference type="SAM" id="MobiDB-lite"/>
    </source>
</evidence>
<dbReference type="CDD" id="cd00446">
    <property type="entry name" value="GrpE"/>
    <property type="match status" value="1"/>
</dbReference>
<dbReference type="AlphaFoldDB" id="A0A839EYB6"/>
<dbReference type="RefSeq" id="WP_182529025.1">
    <property type="nucleotide sequence ID" value="NZ_JACGXL010000001.1"/>
</dbReference>
<proteinExistence type="inferred from homology"/>
<evidence type="ECO:0000256" key="1">
    <source>
        <dbReference type="ARBA" id="ARBA00004496"/>
    </source>
</evidence>
<dbReference type="InterPro" id="IPR013805">
    <property type="entry name" value="GrpE_CC"/>
</dbReference>
<keyword evidence="16" id="KW-1185">Reference proteome</keyword>
<dbReference type="Gene3D" id="2.30.22.10">
    <property type="entry name" value="Head domain of nucleotide exchange factor GrpE"/>
    <property type="match status" value="1"/>
</dbReference>
<sequence length="174" mass="18846">MQSTDPNATPQASTGNDQAIDGELETLSRQLGEAETKLAEMRETVLRERAELDNQRKRLQRDLEQARRFANEKLLADLLPVLDNLERGLAVEGADAAALRGGVELTLRELGRLVDANGLKVVGAVGEAFDPERHQAMSMVDAAGMGSGKVVAVMQKGYVLNDRLLRPALVSVSK</sequence>
<dbReference type="GO" id="GO:0042803">
    <property type="term" value="F:protein homodimerization activity"/>
    <property type="evidence" value="ECO:0007669"/>
    <property type="project" value="InterPro"/>
</dbReference>
<dbReference type="FunFam" id="2.30.22.10:FF:000001">
    <property type="entry name" value="Protein GrpE"/>
    <property type="match status" value="1"/>
</dbReference>
<reference evidence="15 16" key="1">
    <citation type="submission" date="2020-07" db="EMBL/GenBank/DDBJ databases">
        <title>Genomic Encyclopedia of Type Strains, Phase IV (KMG-V): Genome sequencing to study the core and pangenomes of soil and plant-associated prokaryotes.</title>
        <authorList>
            <person name="Whitman W."/>
        </authorList>
    </citation>
    <scope>NUCLEOTIDE SEQUENCE [LARGE SCALE GENOMIC DNA]</scope>
    <source>
        <strain evidence="15 16">RH2WT43</strain>
    </source>
</reference>
<dbReference type="GO" id="GO:0000774">
    <property type="term" value="F:adenyl-nucleotide exchange factor activity"/>
    <property type="evidence" value="ECO:0007669"/>
    <property type="project" value="InterPro"/>
</dbReference>
<dbReference type="NCBIfam" id="NF010748">
    <property type="entry name" value="PRK14150.1"/>
    <property type="match status" value="1"/>
</dbReference>
<comment type="function">
    <text evidence="7 10 11">Participates actively in the response to hyperosmotic and heat shock by preventing the aggregation of stress-denatured proteins, in association with DnaK and GrpE. It is the nucleotide exchange factor for DnaK and may function as a thermosensor. Unfolded proteins bind initially to DnaJ; upon interaction with the DnaJ-bound protein, DnaK hydrolyzes its bound ATP, resulting in the formation of a stable complex. GrpE releases ADP from DnaK; ATP binding to DnaK triggers the release of the substrate protein, thus completing the reaction cycle. Several rounds of ATP-dependent interactions between DnaJ, DnaK and GrpE are required for fully efficient folding.</text>
</comment>
<keyword evidence="4 10" id="KW-0963">Cytoplasm</keyword>
<protein>
    <recommendedName>
        <fullName evidence="8 10">Protein GrpE</fullName>
    </recommendedName>
    <alternativeName>
        <fullName evidence="9 10">HSP-70 cofactor</fullName>
    </alternativeName>
</protein>
<accession>A0A839EYB6</accession>
<evidence type="ECO:0000256" key="3">
    <source>
        <dbReference type="ARBA" id="ARBA00011738"/>
    </source>
</evidence>
<evidence type="ECO:0000313" key="15">
    <source>
        <dbReference type="EMBL" id="MBA8885900.1"/>
    </source>
</evidence>
<evidence type="ECO:0000256" key="7">
    <source>
        <dbReference type="ARBA" id="ARBA00053401"/>
    </source>
</evidence>
<dbReference type="NCBIfam" id="NF010737">
    <property type="entry name" value="PRK14139.1"/>
    <property type="match status" value="1"/>
</dbReference>
<dbReference type="Gene3D" id="3.90.20.20">
    <property type="match status" value="1"/>
</dbReference>
<evidence type="ECO:0000256" key="2">
    <source>
        <dbReference type="ARBA" id="ARBA00009054"/>
    </source>
</evidence>
<dbReference type="SUPFAM" id="SSF58014">
    <property type="entry name" value="Coiled-coil domain of nucleotide exchange factor GrpE"/>
    <property type="match status" value="1"/>
</dbReference>
<dbReference type="PRINTS" id="PR00773">
    <property type="entry name" value="GRPEPROTEIN"/>
</dbReference>
<evidence type="ECO:0000256" key="9">
    <source>
        <dbReference type="ARBA" id="ARBA00076414"/>
    </source>
</evidence>
<dbReference type="EMBL" id="JACGXL010000001">
    <property type="protein sequence ID" value="MBA8885900.1"/>
    <property type="molecule type" value="Genomic_DNA"/>
</dbReference>
<keyword evidence="13" id="KW-0175">Coiled coil</keyword>
<dbReference type="GO" id="GO:0005829">
    <property type="term" value="C:cytosol"/>
    <property type="evidence" value="ECO:0007669"/>
    <property type="project" value="TreeGrafter"/>
</dbReference>
<evidence type="ECO:0000256" key="13">
    <source>
        <dbReference type="SAM" id="Coils"/>
    </source>
</evidence>
<dbReference type="SUPFAM" id="SSF51064">
    <property type="entry name" value="Head domain of nucleotide exchange factor GrpE"/>
    <property type="match status" value="1"/>
</dbReference>
<gene>
    <name evidence="10" type="primary">grpE</name>
    <name evidence="15" type="ORF">FHW12_000091</name>
</gene>
<evidence type="ECO:0000256" key="4">
    <source>
        <dbReference type="ARBA" id="ARBA00022490"/>
    </source>
</evidence>
<dbReference type="GO" id="GO:0006457">
    <property type="term" value="P:protein folding"/>
    <property type="evidence" value="ECO:0007669"/>
    <property type="project" value="InterPro"/>
</dbReference>
<dbReference type="InterPro" id="IPR000740">
    <property type="entry name" value="GrpE"/>
</dbReference>
<keyword evidence="5 10" id="KW-0346">Stress response</keyword>
<comment type="subcellular location">
    <subcellularLocation>
        <location evidence="1 10">Cytoplasm</location>
    </subcellularLocation>
</comment>
<dbReference type="GO" id="GO:0051087">
    <property type="term" value="F:protein-folding chaperone binding"/>
    <property type="evidence" value="ECO:0007669"/>
    <property type="project" value="InterPro"/>
</dbReference>
<dbReference type="NCBIfam" id="NF010738">
    <property type="entry name" value="PRK14140.1"/>
    <property type="match status" value="1"/>
</dbReference>
<organism evidence="15 16">
    <name type="scientific">Dokdonella fugitiva</name>
    <dbReference type="NCBI Taxonomy" id="328517"/>
    <lineage>
        <taxon>Bacteria</taxon>
        <taxon>Pseudomonadati</taxon>
        <taxon>Pseudomonadota</taxon>
        <taxon>Gammaproteobacteria</taxon>
        <taxon>Lysobacterales</taxon>
        <taxon>Rhodanobacteraceae</taxon>
        <taxon>Dokdonella</taxon>
    </lineage>
</organism>
<feature type="region of interest" description="Disordered" evidence="14">
    <location>
        <begin position="1"/>
        <end position="21"/>
    </location>
</feature>
<name>A0A839EYB6_9GAMM</name>
<evidence type="ECO:0000256" key="12">
    <source>
        <dbReference type="RuleBase" id="RU004478"/>
    </source>
</evidence>
<dbReference type="InterPro" id="IPR009012">
    <property type="entry name" value="GrpE_head"/>
</dbReference>
<evidence type="ECO:0000256" key="8">
    <source>
        <dbReference type="ARBA" id="ARBA00072274"/>
    </source>
</evidence>
<dbReference type="GO" id="GO:0051082">
    <property type="term" value="F:unfolded protein binding"/>
    <property type="evidence" value="ECO:0007669"/>
    <property type="project" value="TreeGrafter"/>
</dbReference>
<feature type="compositionally biased region" description="Polar residues" evidence="14">
    <location>
        <begin position="1"/>
        <end position="17"/>
    </location>
</feature>
<feature type="coiled-coil region" evidence="13">
    <location>
        <begin position="24"/>
        <end position="72"/>
    </location>
</feature>
<dbReference type="Pfam" id="PF01025">
    <property type="entry name" value="GrpE"/>
    <property type="match status" value="1"/>
</dbReference>
<dbReference type="PROSITE" id="PS01071">
    <property type="entry name" value="GRPE"/>
    <property type="match status" value="1"/>
</dbReference>
<dbReference type="HAMAP" id="MF_01151">
    <property type="entry name" value="GrpE"/>
    <property type="match status" value="1"/>
</dbReference>
<comment type="similarity">
    <text evidence="2 10 12">Belongs to the GrpE family.</text>
</comment>
<evidence type="ECO:0000256" key="11">
    <source>
        <dbReference type="RuleBase" id="RU000639"/>
    </source>
</evidence>
<dbReference type="PANTHER" id="PTHR21237">
    <property type="entry name" value="GRPE PROTEIN"/>
    <property type="match status" value="1"/>
</dbReference>
<evidence type="ECO:0000256" key="5">
    <source>
        <dbReference type="ARBA" id="ARBA00023016"/>
    </source>
</evidence>
<evidence type="ECO:0000313" key="16">
    <source>
        <dbReference type="Proteomes" id="UP000550401"/>
    </source>
</evidence>
<keyword evidence="6 10" id="KW-0143">Chaperone</keyword>
<evidence type="ECO:0000256" key="10">
    <source>
        <dbReference type="HAMAP-Rule" id="MF_01151"/>
    </source>
</evidence>
<comment type="caution">
    <text evidence="15">The sequence shown here is derived from an EMBL/GenBank/DDBJ whole genome shotgun (WGS) entry which is preliminary data.</text>
</comment>
<dbReference type="PANTHER" id="PTHR21237:SF23">
    <property type="entry name" value="GRPE PROTEIN HOMOLOG, MITOCHONDRIAL"/>
    <property type="match status" value="1"/>
</dbReference>
<evidence type="ECO:0000256" key="6">
    <source>
        <dbReference type="ARBA" id="ARBA00023186"/>
    </source>
</evidence>
<comment type="subunit">
    <text evidence="3 10">Homodimer.</text>
</comment>